<reference evidence="1 2" key="1">
    <citation type="journal article" date="2016" name="Sci. Rep.">
        <title>The Dendrobium catenatum Lindl. genome sequence provides insights into polysaccharide synthase, floral development and adaptive evolution.</title>
        <authorList>
            <person name="Zhang G.Q."/>
            <person name="Xu Q."/>
            <person name="Bian C."/>
            <person name="Tsai W.C."/>
            <person name="Yeh C.M."/>
            <person name="Liu K.W."/>
            <person name="Yoshida K."/>
            <person name="Zhang L.S."/>
            <person name="Chang S.B."/>
            <person name="Chen F."/>
            <person name="Shi Y."/>
            <person name="Su Y.Y."/>
            <person name="Zhang Y.Q."/>
            <person name="Chen L.J."/>
            <person name="Yin Y."/>
            <person name="Lin M."/>
            <person name="Huang H."/>
            <person name="Deng H."/>
            <person name="Wang Z.W."/>
            <person name="Zhu S.L."/>
            <person name="Zhao X."/>
            <person name="Deng C."/>
            <person name="Niu S.C."/>
            <person name="Huang J."/>
            <person name="Wang M."/>
            <person name="Liu G.H."/>
            <person name="Yang H.J."/>
            <person name="Xiao X.J."/>
            <person name="Hsiao Y.Y."/>
            <person name="Wu W.L."/>
            <person name="Chen Y.Y."/>
            <person name="Mitsuda N."/>
            <person name="Ohme-Takagi M."/>
            <person name="Luo Y.B."/>
            <person name="Van de Peer Y."/>
            <person name="Liu Z.J."/>
        </authorList>
    </citation>
    <scope>NUCLEOTIDE SEQUENCE [LARGE SCALE GENOMIC DNA]</scope>
    <source>
        <tissue evidence="1">The whole plant</tissue>
    </source>
</reference>
<dbReference type="AlphaFoldDB" id="A0A2I0VR54"/>
<dbReference type="Proteomes" id="UP000233837">
    <property type="component" value="Unassembled WGS sequence"/>
</dbReference>
<dbReference type="EMBL" id="KZ503304">
    <property type="protein sequence ID" value="PKU65892.1"/>
    <property type="molecule type" value="Genomic_DNA"/>
</dbReference>
<organism evidence="1 2">
    <name type="scientific">Dendrobium catenatum</name>
    <dbReference type="NCBI Taxonomy" id="906689"/>
    <lineage>
        <taxon>Eukaryota</taxon>
        <taxon>Viridiplantae</taxon>
        <taxon>Streptophyta</taxon>
        <taxon>Embryophyta</taxon>
        <taxon>Tracheophyta</taxon>
        <taxon>Spermatophyta</taxon>
        <taxon>Magnoliopsida</taxon>
        <taxon>Liliopsida</taxon>
        <taxon>Asparagales</taxon>
        <taxon>Orchidaceae</taxon>
        <taxon>Epidendroideae</taxon>
        <taxon>Malaxideae</taxon>
        <taxon>Dendrobiinae</taxon>
        <taxon>Dendrobium</taxon>
    </lineage>
</organism>
<proteinExistence type="predicted"/>
<protein>
    <submittedName>
        <fullName evidence="1">Retrovirus-related Pol polyprotein from transposon TNT 1-94</fullName>
    </submittedName>
</protein>
<sequence length="187" mass="21745">MSMQMFDIDKFNGGNDFSLWQIKIKSLQVHQGLANAISEENIVAVTDKVRAREMQLKAYSTILLSLGDEVLREVVEEDSALEVWRKLESIYMKRSLTNQQFWKKQLYTLQMEEAKELRKHLDDFTKQILDLKNVDVVIDEEDQGIILLSSLPKTHEHIVNTMLYGKQTLTMTEEKYVLMSKGCSKKI</sequence>
<gene>
    <name evidence="1" type="ORF">MA16_Dca009221</name>
</gene>
<dbReference type="Pfam" id="PF14223">
    <property type="entry name" value="Retrotran_gag_2"/>
    <property type="match status" value="1"/>
</dbReference>
<accession>A0A2I0VR54</accession>
<evidence type="ECO:0000313" key="1">
    <source>
        <dbReference type="EMBL" id="PKU65892.1"/>
    </source>
</evidence>
<evidence type="ECO:0000313" key="2">
    <source>
        <dbReference type="Proteomes" id="UP000233837"/>
    </source>
</evidence>
<reference evidence="1 2" key="2">
    <citation type="journal article" date="2017" name="Nature">
        <title>The Apostasia genome and the evolution of orchids.</title>
        <authorList>
            <person name="Zhang G.Q."/>
            <person name="Liu K.W."/>
            <person name="Li Z."/>
            <person name="Lohaus R."/>
            <person name="Hsiao Y.Y."/>
            <person name="Niu S.C."/>
            <person name="Wang J.Y."/>
            <person name="Lin Y.C."/>
            <person name="Xu Q."/>
            <person name="Chen L.J."/>
            <person name="Yoshida K."/>
            <person name="Fujiwara S."/>
            <person name="Wang Z.W."/>
            <person name="Zhang Y.Q."/>
            <person name="Mitsuda N."/>
            <person name="Wang M."/>
            <person name="Liu G.H."/>
            <person name="Pecoraro L."/>
            <person name="Huang H.X."/>
            <person name="Xiao X.J."/>
            <person name="Lin M."/>
            <person name="Wu X.Y."/>
            <person name="Wu W.L."/>
            <person name="Chen Y.Y."/>
            <person name="Chang S.B."/>
            <person name="Sakamoto S."/>
            <person name="Ohme-Takagi M."/>
            <person name="Yagi M."/>
            <person name="Zeng S.J."/>
            <person name="Shen C.Y."/>
            <person name="Yeh C.M."/>
            <person name="Luo Y.B."/>
            <person name="Tsai W.C."/>
            <person name="Van de Peer Y."/>
            <person name="Liu Z.J."/>
        </authorList>
    </citation>
    <scope>NUCLEOTIDE SEQUENCE [LARGE SCALE GENOMIC DNA]</scope>
    <source>
        <tissue evidence="1">The whole plant</tissue>
    </source>
</reference>
<keyword evidence="2" id="KW-1185">Reference proteome</keyword>
<name>A0A2I0VR54_9ASPA</name>